<accession>A0A8E7AWU4</accession>
<reference evidence="2 3" key="1">
    <citation type="submission" date="2021-05" db="EMBL/GenBank/DDBJ databases">
        <title>A novel Methanospirillum isolate from a pyrite-forming mixed culture.</title>
        <authorList>
            <person name="Bunk B."/>
            <person name="Sproer C."/>
            <person name="Spring S."/>
            <person name="Pester M."/>
        </authorList>
    </citation>
    <scope>NUCLEOTIDE SEQUENCE [LARGE SCALE GENOMIC DNA]</scope>
    <source>
        <strain evidence="2 3">J.3.6.1-F.2.7.3</strain>
    </source>
</reference>
<dbReference type="InterPro" id="IPR018247">
    <property type="entry name" value="EF_Hand_1_Ca_BS"/>
</dbReference>
<feature type="domain" description="Fe/B12 periplasmic-binding" evidence="1">
    <location>
        <begin position="112"/>
        <end position="385"/>
    </location>
</feature>
<organism evidence="2 3">
    <name type="scientific">Methanospirillum purgamenti</name>
    <dbReference type="NCBI Taxonomy" id="2834276"/>
    <lineage>
        <taxon>Archaea</taxon>
        <taxon>Methanobacteriati</taxon>
        <taxon>Methanobacteriota</taxon>
        <taxon>Stenosarchaea group</taxon>
        <taxon>Methanomicrobia</taxon>
        <taxon>Methanomicrobiales</taxon>
        <taxon>Methanospirillaceae</taxon>
        <taxon>Methanospirillum</taxon>
    </lineage>
</organism>
<dbReference type="InterPro" id="IPR050902">
    <property type="entry name" value="ABC_Transporter_SBP"/>
</dbReference>
<dbReference type="SUPFAM" id="SSF53807">
    <property type="entry name" value="Helical backbone' metal receptor"/>
    <property type="match status" value="1"/>
</dbReference>
<dbReference type="AlphaFoldDB" id="A0A8E7AWU4"/>
<name>A0A8E7AWU4_9EURY</name>
<evidence type="ECO:0000313" key="2">
    <source>
        <dbReference type="EMBL" id="QVV88210.1"/>
    </source>
</evidence>
<dbReference type="InterPro" id="IPR002491">
    <property type="entry name" value="ABC_transptr_periplasmic_BD"/>
</dbReference>
<dbReference type="Proteomes" id="UP000680656">
    <property type="component" value="Chromosome"/>
</dbReference>
<dbReference type="Gene3D" id="1.10.1330.10">
    <property type="entry name" value="Dockerin domain"/>
    <property type="match status" value="1"/>
</dbReference>
<dbReference type="PROSITE" id="PS50983">
    <property type="entry name" value="FE_B12_PBP"/>
    <property type="match status" value="1"/>
</dbReference>
<evidence type="ECO:0000313" key="3">
    <source>
        <dbReference type="Proteomes" id="UP000680656"/>
    </source>
</evidence>
<dbReference type="InterPro" id="IPR036439">
    <property type="entry name" value="Dockerin_dom_sf"/>
</dbReference>
<dbReference type="SUPFAM" id="SSF63446">
    <property type="entry name" value="Type I dockerin domain"/>
    <property type="match status" value="1"/>
</dbReference>
<evidence type="ECO:0000259" key="1">
    <source>
        <dbReference type="PROSITE" id="PS50983"/>
    </source>
</evidence>
<dbReference type="KEGG" id="mrtj:KHC33_12855"/>
<dbReference type="EMBL" id="CP075546">
    <property type="protein sequence ID" value="QVV88210.1"/>
    <property type="molecule type" value="Genomic_DNA"/>
</dbReference>
<dbReference type="GO" id="GO:0000272">
    <property type="term" value="P:polysaccharide catabolic process"/>
    <property type="evidence" value="ECO:0007669"/>
    <property type="project" value="InterPro"/>
</dbReference>
<dbReference type="RefSeq" id="WP_214419027.1">
    <property type="nucleotide sequence ID" value="NZ_CP075546.1"/>
</dbReference>
<proteinExistence type="predicted"/>
<protein>
    <submittedName>
        <fullName evidence="2">ABC transporter substrate-binding protein</fullName>
    </submittedName>
</protein>
<gene>
    <name evidence="2" type="ORF">KHC33_12855</name>
</gene>
<sequence length="417" mass="46708">MKSLIWLFCCFVSIIGMGSVFADDVQIGEPFTVQIMGNANLDQVVDQQDIVFIQEIIGGTKEKTKLADANNDGIIDQADIEQINKIISGTEDTIFYVNLNDDVESVKHPLNNIIVVYDNTAEIIRILGAQDKVVGVDSMILEKSKYFPELSQLPSIGERKDCNVEKILELDPDAVFIHAKSESGCPDLEEKLKDKGIDVVRLGTWESHTAVPSLMLMAYMLDKVDRANQYVTYQEKYLNTIKERVAQIPEEKRLRVFIDRPGDTTTSKGSGYSESVEFAGGKNIAKNLAGGFQSVLPAVDSEWVVKENPEVIIGLSWDGGHETDDIDVLKKRYDEVVAKPGFSSIDAVKNNRVYITPYINVLGPGYHIGLVQFAKWLYPEQFGDLDVKIVQDEYMTNWQNLYFDLNNHGVFGYPVST</sequence>
<dbReference type="PANTHER" id="PTHR30535:SF34">
    <property type="entry name" value="MOLYBDATE-BINDING PROTEIN MOLA"/>
    <property type="match status" value="1"/>
</dbReference>
<dbReference type="Gene3D" id="3.40.50.1980">
    <property type="entry name" value="Nitrogenase molybdenum iron protein domain"/>
    <property type="match status" value="2"/>
</dbReference>
<dbReference type="PROSITE" id="PS00018">
    <property type="entry name" value="EF_HAND_1"/>
    <property type="match status" value="1"/>
</dbReference>
<dbReference type="PANTHER" id="PTHR30535">
    <property type="entry name" value="VITAMIN B12-BINDING PROTEIN"/>
    <property type="match status" value="1"/>
</dbReference>
<dbReference type="Pfam" id="PF01497">
    <property type="entry name" value="Peripla_BP_2"/>
    <property type="match status" value="1"/>
</dbReference>
<dbReference type="GeneID" id="65098089"/>
<keyword evidence="3" id="KW-1185">Reference proteome</keyword>